<name>A0ABW0W216_9BACL</name>
<protein>
    <submittedName>
        <fullName evidence="2">Glycosyltransferase</fullName>
    </submittedName>
</protein>
<gene>
    <name evidence="2" type="ORF">ACFPYJ_16905</name>
</gene>
<dbReference type="Proteomes" id="UP001596047">
    <property type="component" value="Unassembled WGS sequence"/>
</dbReference>
<evidence type="ECO:0000313" key="3">
    <source>
        <dbReference type="Proteomes" id="UP001596047"/>
    </source>
</evidence>
<dbReference type="EMBL" id="JBHSOW010000063">
    <property type="protein sequence ID" value="MFC5650756.1"/>
    <property type="molecule type" value="Genomic_DNA"/>
</dbReference>
<dbReference type="Pfam" id="PF13524">
    <property type="entry name" value="Glyco_trans_1_2"/>
    <property type="match status" value="1"/>
</dbReference>
<reference evidence="3" key="1">
    <citation type="journal article" date="2019" name="Int. J. Syst. Evol. Microbiol.">
        <title>The Global Catalogue of Microorganisms (GCM) 10K type strain sequencing project: providing services to taxonomists for standard genome sequencing and annotation.</title>
        <authorList>
            <consortium name="The Broad Institute Genomics Platform"/>
            <consortium name="The Broad Institute Genome Sequencing Center for Infectious Disease"/>
            <person name="Wu L."/>
            <person name="Ma J."/>
        </authorList>
    </citation>
    <scope>NUCLEOTIDE SEQUENCE [LARGE SCALE GENOMIC DNA]</scope>
    <source>
        <strain evidence="3">CGMCC 1.3240</strain>
    </source>
</reference>
<evidence type="ECO:0000313" key="2">
    <source>
        <dbReference type="EMBL" id="MFC5650756.1"/>
    </source>
</evidence>
<keyword evidence="3" id="KW-1185">Reference proteome</keyword>
<dbReference type="RefSeq" id="WP_379189337.1">
    <property type="nucleotide sequence ID" value="NZ_JBHSOW010000063.1"/>
</dbReference>
<dbReference type="InterPro" id="IPR055259">
    <property type="entry name" value="YkvP/CgeB_Glyco_trans-like"/>
</dbReference>
<evidence type="ECO:0000259" key="1">
    <source>
        <dbReference type="Pfam" id="PF13524"/>
    </source>
</evidence>
<accession>A0ABW0W216</accession>
<feature type="domain" description="Spore protein YkvP/CgeB glycosyl transferase-like" evidence="1">
    <location>
        <begin position="197"/>
        <end position="300"/>
    </location>
</feature>
<comment type="caution">
    <text evidence="2">The sequence shown here is derived from an EMBL/GenBank/DDBJ whole genome shotgun (WGS) entry which is preliminary data.</text>
</comment>
<proteinExistence type="predicted"/>
<organism evidence="2 3">
    <name type="scientific">Paenibacillus solisilvae</name>
    <dbReference type="NCBI Taxonomy" id="2486751"/>
    <lineage>
        <taxon>Bacteria</taxon>
        <taxon>Bacillati</taxon>
        <taxon>Bacillota</taxon>
        <taxon>Bacilli</taxon>
        <taxon>Bacillales</taxon>
        <taxon>Paenibacillaceae</taxon>
        <taxon>Paenibacillus</taxon>
    </lineage>
</organism>
<sequence length="311" mass="36975">MKKLKMLLITRDFSQHMERSFHYFQQELTKYADIALYHEDGDISSILKQLPFEPDFILLNDLRDTHCPRIEGLSRLSIPWGIIMHDLHFNSKGRKDFIHQHHVPVIFTMYRSAFINLYPEFISKMRWLPHFAHAPIFRDYRMAKSIELLLMGYVERKYYPLRYQMLNHYLDRPGFVHHDHPGYLQFPNITDAWIGVNYAQEINRSRMFLSCDSIFHYPLRKYFEVPACNTLLLAPCNQDLLDLGFEPGKHFVSVSEEDFRDKADFYADLRNEAILTRIARQGFEFVHQRHTTAVRAAEFIRMVNSIIHTGS</sequence>